<protein>
    <recommendedName>
        <fullName evidence="3">WD40 repeat domain-containing protein</fullName>
    </recommendedName>
</protein>
<sequence length="382" mass="43063">MKYKRFILGLGTLSLILILLSGCNSGPKTETIVIPGKEEVNTEDQSSRPFQVKKIYRLPDDFANASQLLGWSSSSSVVAAFKNMSIPGHMMLKRLTYPYEKSEQIPGIQVEHSQMTLSPDGQHICESSTSASGITLKLISLSDGKETEVAKFSLRDQLFLQDVAWSSNSKYLAYLVIDPSQSGGDSLRLYDIGTQTSKTYQLKDFPKGKRDTLLSINVSDDGRGVLFTVYPDDQPGKTYMMMGTVTGSDIELQYKHQIGREENAWITNDQFVFLGTDGTLYEYDRRNSELSVLLEKVGIFTFSHDKKSIAYSLYDQDIIYAGKMQGKNILYNEPVYRGILPTEMYWNLNNSSLFIYGQKLFSPSQVTHMDSPDKQSFIIEFQ</sequence>
<dbReference type="Proteomes" id="UP001580430">
    <property type="component" value="Unassembled WGS sequence"/>
</dbReference>
<dbReference type="SUPFAM" id="SSF50993">
    <property type="entry name" value="Peptidase/esterase 'gauge' domain"/>
    <property type="match status" value="1"/>
</dbReference>
<comment type="caution">
    <text evidence="1">The sequence shown here is derived from an EMBL/GenBank/DDBJ whole genome shotgun (WGS) entry which is preliminary data.</text>
</comment>
<evidence type="ECO:0000313" key="2">
    <source>
        <dbReference type="Proteomes" id="UP001580430"/>
    </source>
</evidence>
<dbReference type="RefSeq" id="WP_375518448.1">
    <property type="nucleotide sequence ID" value="NZ_JBHIRY010000001.1"/>
</dbReference>
<evidence type="ECO:0000313" key="1">
    <source>
        <dbReference type="EMBL" id="MFB5759203.1"/>
    </source>
</evidence>
<name>A0ABV5BV83_9BACL</name>
<dbReference type="PROSITE" id="PS51257">
    <property type="entry name" value="PROKAR_LIPOPROTEIN"/>
    <property type="match status" value="1"/>
</dbReference>
<evidence type="ECO:0008006" key="3">
    <source>
        <dbReference type="Google" id="ProtNLM"/>
    </source>
</evidence>
<dbReference type="InterPro" id="IPR011042">
    <property type="entry name" value="6-blade_b-propeller_TolB-like"/>
</dbReference>
<organism evidence="1 2">
    <name type="scientific">Paenibacillus medicaginis</name>
    <dbReference type="NCBI Taxonomy" id="1470560"/>
    <lineage>
        <taxon>Bacteria</taxon>
        <taxon>Bacillati</taxon>
        <taxon>Bacillota</taxon>
        <taxon>Bacilli</taxon>
        <taxon>Bacillales</taxon>
        <taxon>Paenibacillaceae</taxon>
        <taxon>Paenibacillus</taxon>
    </lineage>
</organism>
<gene>
    <name evidence="1" type="ORF">ACE5LO_02235</name>
</gene>
<reference evidence="1 2" key="1">
    <citation type="submission" date="2024-09" db="EMBL/GenBank/DDBJ databases">
        <title>Paenibacillus zeirhizospherea sp. nov., isolated from surface of the maize (Zea mays) roots in a horticulture field, Hungary.</title>
        <authorList>
            <person name="Marton D."/>
            <person name="Farkas M."/>
            <person name="Bedics A."/>
            <person name="Toth E."/>
            <person name="Tancsics A."/>
            <person name="Boka K."/>
            <person name="Marati G."/>
            <person name="Kriszt B."/>
            <person name="Cserhati M."/>
        </authorList>
    </citation>
    <scope>NUCLEOTIDE SEQUENCE [LARGE SCALE GENOMIC DNA]</scope>
    <source>
        <strain evidence="1 2">JCM 18446</strain>
    </source>
</reference>
<dbReference type="EMBL" id="JBHIRY010000001">
    <property type="protein sequence ID" value="MFB5759203.1"/>
    <property type="molecule type" value="Genomic_DNA"/>
</dbReference>
<keyword evidence="2" id="KW-1185">Reference proteome</keyword>
<proteinExistence type="predicted"/>
<accession>A0ABV5BV83</accession>
<dbReference type="Gene3D" id="2.120.10.30">
    <property type="entry name" value="TolB, C-terminal domain"/>
    <property type="match status" value="1"/>
</dbReference>